<reference evidence="2 3" key="1">
    <citation type="submission" date="2023-07" db="EMBL/GenBank/DDBJ databases">
        <title>Genomic Encyclopedia of Type Strains, Phase IV (KMG-IV): sequencing the most valuable type-strain genomes for metagenomic binning, comparative biology and taxonomic classification.</title>
        <authorList>
            <person name="Goeker M."/>
        </authorList>
    </citation>
    <scope>NUCLEOTIDE SEQUENCE [LARGE SCALE GENOMIC DNA]</scope>
    <source>
        <strain evidence="2 3">DSM 1112</strain>
    </source>
</reference>
<keyword evidence="1" id="KW-0732">Signal</keyword>
<evidence type="ECO:0008006" key="4">
    <source>
        <dbReference type="Google" id="ProtNLM"/>
    </source>
</evidence>
<accession>A0ABU0BL15</accession>
<organism evidence="2 3">
    <name type="scientific">Pararhizobium capsulatum DSM 1112</name>
    <dbReference type="NCBI Taxonomy" id="1121113"/>
    <lineage>
        <taxon>Bacteria</taxon>
        <taxon>Pseudomonadati</taxon>
        <taxon>Pseudomonadota</taxon>
        <taxon>Alphaproteobacteria</taxon>
        <taxon>Hyphomicrobiales</taxon>
        <taxon>Rhizobiaceae</taxon>
        <taxon>Rhizobium/Agrobacterium group</taxon>
        <taxon>Pararhizobium</taxon>
    </lineage>
</organism>
<dbReference type="PROSITE" id="PS51257">
    <property type="entry name" value="PROKAR_LIPOPROTEIN"/>
    <property type="match status" value="1"/>
</dbReference>
<evidence type="ECO:0000256" key="1">
    <source>
        <dbReference type="SAM" id="SignalP"/>
    </source>
</evidence>
<gene>
    <name evidence="2" type="ORF">QO002_001084</name>
</gene>
<evidence type="ECO:0000313" key="2">
    <source>
        <dbReference type="EMBL" id="MDQ0318946.1"/>
    </source>
</evidence>
<protein>
    <recommendedName>
        <fullName evidence="4">Transmembrane protein</fullName>
    </recommendedName>
</protein>
<dbReference type="Proteomes" id="UP001230207">
    <property type="component" value="Unassembled WGS sequence"/>
</dbReference>
<proteinExistence type="predicted"/>
<feature type="chain" id="PRO_5045252100" description="Transmembrane protein" evidence="1">
    <location>
        <begin position="17"/>
        <end position="37"/>
    </location>
</feature>
<dbReference type="EMBL" id="JAUSVF010000001">
    <property type="protein sequence ID" value="MDQ0318946.1"/>
    <property type="molecule type" value="Genomic_DNA"/>
</dbReference>
<feature type="signal peptide" evidence="1">
    <location>
        <begin position="1"/>
        <end position="16"/>
    </location>
</feature>
<sequence length="37" mass="3859">MRVFLMAFLLVSLSVAGVGQVVPAHAGLACDPKQQTC</sequence>
<comment type="caution">
    <text evidence="2">The sequence shown here is derived from an EMBL/GenBank/DDBJ whole genome shotgun (WGS) entry which is preliminary data.</text>
</comment>
<evidence type="ECO:0000313" key="3">
    <source>
        <dbReference type="Proteomes" id="UP001230207"/>
    </source>
</evidence>
<keyword evidence="3" id="KW-1185">Reference proteome</keyword>
<name>A0ABU0BL15_9HYPH</name>